<feature type="region of interest" description="Disordered" evidence="1">
    <location>
        <begin position="900"/>
        <end position="924"/>
    </location>
</feature>
<evidence type="ECO:0000313" key="4">
    <source>
        <dbReference type="EMBL" id="BBL92333.1"/>
    </source>
</evidence>
<proteinExistence type="predicted"/>
<evidence type="ECO:0000256" key="1">
    <source>
        <dbReference type="SAM" id="MobiDB-lite"/>
    </source>
</evidence>
<feature type="compositionally biased region" description="Polar residues" evidence="1">
    <location>
        <begin position="904"/>
        <end position="924"/>
    </location>
</feature>
<feature type="transmembrane region" description="Helical" evidence="2">
    <location>
        <begin position="378"/>
        <end position="403"/>
    </location>
</feature>
<feature type="domain" description="TraG N-terminal Proteobacteria" evidence="3">
    <location>
        <begin position="5"/>
        <end position="504"/>
    </location>
</feature>
<keyword evidence="2" id="KW-0812">Transmembrane</keyword>
<organism evidence="4 5">
    <name type="scientific">Vibrio rotiferianus</name>
    <dbReference type="NCBI Taxonomy" id="190895"/>
    <lineage>
        <taxon>Bacteria</taxon>
        <taxon>Pseudomonadati</taxon>
        <taxon>Pseudomonadota</taxon>
        <taxon>Gammaproteobacteria</taxon>
        <taxon>Vibrionales</taxon>
        <taxon>Vibrionaceae</taxon>
        <taxon>Vibrio</taxon>
    </lineage>
</organism>
<sequence>MDYIIYIYGDMQIFADMFAALSALFNPISGTTNAFIDESGVERGVGTAVALASIFALMTNVVSYMSVGKFEPHKATYGLAVYLVLWIPTVETVYVADLATSAPSSSWVAIDDVPLGVATIGHALSNISRTLNASLQNDLSSGTVGGVAFSSVALKGHSGLTNTGFLSPLLAILSLREIGYVRDRRIDTNMYFYAKYCIGRSRGISGYPGINWREMYTTTDPLDYLFDTSKVANLAAKRVDNNDNVTIMNCHDLADELNGDSTLVGSVRNYVQSGPALNTAKFAGLIKNSNQSLLDGSTVTNSGNVGNVFNDELDKVVGTLGFAQELQIQNWLKVRASMLEHASSLSDTTLNSYSMVMSQNIETARMEAAVKGENFLKWSFSAMTGLMFVFYALFPLIGVVMVAKGAKGIEFLGSYILFGLWIYSWQTISIIINYWSTSNYVHYLNLIQNYSGLSLDKVELYVAAAQDAVTVGSNLMASVPLITYAVLTGSMFAMTQLSSVATPKGDVGRSVDNQVPQIGSNAPNVEMKSQLSQTVGGIAHGTPNSALPALQGFGIQGVVSSANGVSSQYNGMQTASREVGSALQKLSNYVNSNGYSSSNSVLGSVMFSDGNTISDAVSTKVQSSLGLDLNESEKAGFNRMLGGRVSASPAELAQSNSETSDYLKSIGANNTDVAALDASLLNAIQVASSDLISNGTMSDATEQSLVSEANSASTAYKEAEQYQKTESAQQAHNQSLAYSRGGTGENMWQQFVASMPQHTGSAHDFAAYRNQLIQSAANEIGVNPSQIGGLIDRASENAKSYAQANNQAIGTSTGVSEFISSMKTIGETMNSLVNNPIAGLDSSVAQEVMRNAYNNMVSDVYGTPQDSANPLKYTDGNGNQQFKSGKDVIDGVNSGMTTFAAPANDSSAATTQRDLETPWSNSQQISDVGDYANALISRFTGDDSMAVPTPTDAKGVNHALGQTRLALLENLVGRGSEIFDELKSSELSDNERGLKQQELMNIQQAAQRLGSLDTTSSSSSEALSKLSMMDKISRQAGEAGKVTDQASDTIQATDNQQAHVAENTQQSSLPWDAVWGKTGFGFKSADEARQVYDLFDSNPQLADQMVVQSLTEGHMARTPVGQSAESWATKRNSGLERYQELKAQVGGEKAFMQTMYEVGGAGGGAGYFAMGASATGNIVGAGIDTFGGKKLEGAAGIAKNVSTAVGITAVAGNMVSVSTKHGGENLAVGMMANELTQQLKAGNSKQVLAMLGQDGVQSYESPSFSNWSGRSSSQNDGDIVIEDKSGNLRIDRENLSKLYNDSSDQLYGQHIRFLNHLESK</sequence>
<gene>
    <name evidence="4" type="ORF">VroAM7_49860</name>
</gene>
<dbReference type="InterPro" id="IPR012931">
    <property type="entry name" value="TraG_N_Proteobacteria"/>
</dbReference>
<geneLocation type="plasmid" evidence="5">
    <name>pam7 dna</name>
</geneLocation>
<dbReference type="EMBL" id="AP019800">
    <property type="protein sequence ID" value="BBL92333.1"/>
    <property type="molecule type" value="Genomic_DNA"/>
</dbReference>
<dbReference type="Proteomes" id="UP000315115">
    <property type="component" value="Plasmid pAM7"/>
</dbReference>
<feature type="transmembrane region" description="Helical" evidence="2">
    <location>
        <begin position="7"/>
        <end position="25"/>
    </location>
</feature>
<feature type="transmembrane region" description="Helical" evidence="2">
    <location>
        <begin position="45"/>
        <end position="65"/>
    </location>
</feature>
<dbReference type="Pfam" id="PF07916">
    <property type="entry name" value="TraG_N"/>
    <property type="match status" value="1"/>
</dbReference>
<keyword evidence="4" id="KW-0614">Plasmid</keyword>
<accession>A0A510IF36</accession>
<keyword evidence="2" id="KW-0472">Membrane</keyword>
<keyword evidence="2" id="KW-1133">Transmembrane helix</keyword>
<reference evidence="5" key="1">
    <citation type="submission" date="2019-07" db="EMBL/GenBank/DDBJ databases">
        <title>Complete Genome Sequences of Vibrion rotiferianus strain AM7.</title>
        <authorList>
            <person name="Miyazaki K."/>
            <person name="Wiseschart A."/>
            <person name="Pootanakit K."/>
            <person name="Ishimori K."/>
            <person name="Kitahara K."/>
        </authorList>
    </citation>
    <scope>NUCLEOTIDE SEQUENCE [LARGE SCALE GENOMIC DNA]</scope>
    <source>
        <strain evidence="5">AM7</strain>
        <plasmid evidence="5">pam7 dna</plasmid>
    </source>
</reference>
<protein>
    <recommendedName>
        <fullName evidence="3">TraG N-terminal Proteobacteria domain-containing protein</fullName>
    </recommendedName>
</protein>
<feature type="transmembrane region" description="Helical" evidence="2">
    <location>
        <begin position="415"/>
        <end position="435"/>
    </location>
</feature>
<dbReference type="RefSeq" id="WP_143694298.1">
    <property type="nucleotide sequence ID" value="NZ_AP019800.1"/>
</dbReference>
<evidence type="ECO:0000259" key="3">
    <source>
        <dbReference type="Pfam" id="PF07916"/>
    </source>
</evidence>
<evidence type="ECO:0000256" key="2">
    <source>
        <dbReference type="SAM" id="Phobius"/>
    </source>
</evidence>
<name>A0A510IF36_9VIBR</name>
<evidence type="ECO:0000313" key="5">
    <source>
        <dbReference type="Proteomes" id="UP000315115"/>
    </source>
</evidence>